<feature type="transmembrane region" description="Helical" evidence="1">
    <location>
        <begin position="239"/>
        <end position="260"/>
    </location>
</feature>
<feature type="transmembrane region" description="Helical" evidence="1">
    <location>
        <begin position="412"/>
        <end position="430"/>
    </location>
</feature>
<organism evidence="2 3">
    <name type="scientific">Mesoterricola silvestris</name>
    <dbReference type="NCBI Taxonomy" id="2927979"/>
    <lineage>
        <taxon>Bacteria</taxon>
        <taxon>Pseudomonadati</taxon>
        <taxon>Acidobacteriota</taxon>
        <taxon>Holophagae</taxon>
        <taxon>Holophagales</taxon>
        <taxon>Holophagaceae</taxon>
        <taxon>Mesoterricola</taxon>
    </lineage>
</organism>
<keyword evidence="1" id="KW-0812">Transmembrane</keyword>
<evidence type="ECO:0000256" key="1">
    <source>
        <dbReference type="SAM" id="Phobius"/>
    </source>
</evidence>
<feature type="transmembrane region" description="Helical" evidence="1">
    <location>
        <begin position="132"/>
        <end position="150"/>
    </location>
</feature>
<feature type="transmembrane region" description="Helical" evidence="1">
    <location>
        <begin position="312"/>
        <end position="337"/>
    </location>
</feature>
<keyword evidence="3" id="KW-1185">Reference proteome</keyword>
<evidence type="ECO:0000313" key="3">
    <source>
        <dbReference type="Proteomes" id="UP001238179"/>
    </source>
</evidence>
<feature type="transmembrane region" description="Helical" evidence="1">
    <location>
        <begin position="52"/>
        <end position="79"/>
    </location>
</feature>
<feature type="transmembrane region" description="Helical" evidence="1">
    <location>
        <begin position="162"/>
        <end position="183"/>
    </location>
</feature>
<keyword evidence="1" id="KW-1133">Transmembrane helix</keyword>
<sequence length="438" mass="46780">MCEFEMIGRSLNLKSILGFWLPLEATWLMMGVEGPFLAGIVARLGNPVDNLAAFGCAFSLAWLVESPVIMLLSASTALVRDREGFLALRRFTFLLIGTLTGLLALLALPWVFTPLAERALGMPPEVARLAHLATVLLIPWPAAIGYRRFYQGLLVQRHLGRKVALGTLFRVGSMGLAAGATVLALDDRIPGACVGSLGLTAAVVTEAVATRWMVRHIVRDLLAPGPSGPAPAMASLVRFYFPLALTSIITMSTGPLLTLFLGRGQDAVPCIAVWHLVYDFVFFFRSGGGAFQEVGVALCGTEDGHAVALRRAAVFLAVLSSGLMVAVVLSPLGALWFRGVVGLTGDLLPFALLPAQFLILLPAMEALLGFQRSRWISARRTRFVSAATALEMGGIVLGMVLFALVLGWRGTLAAALSLTLGRMVACGYLLRKARLLPS</sequence>
<feature type="transmembrane region" description="Helical" evidence="1">
    <location>
        <begin position="349"/>
        <end position="370"/>
    </location>
</feature>
<feature type="transmembrane region" description="Helical" evidence="1">
    <location>
        <begin position="12"/>
        <end position="32"/>
    </location>
</feature>
<dbReference type="KEGG" id="msil:METEAL_05160"/>
<protein>
    <submittedName>
        <fullName evidence="2">Uncharacterized protein</fullName>
    </submittedName>
</protein>
<reference evidence="3" key="1">
    <citation type="journal article" date="2023" name="Int. J. Syst. Evol. Microbiol.">
        <title>Mesoterricola silvestris gen. nov., sp. nov., Mesoterricola sediminis sp. nov., Geothrix oryzae sp. nov., Geothrix edaphica sp. nov., Geothrix rubra sp. nov., and Geothrix limicola sp. nov., six novel members of Acidobacteriota isolated from soils.</title>
        <authorList>
            <person name="Itoh H."/>
            <person name="Sugisawa Y."/>
            <person name="Mise K."/>
            <person name="Xu Z."/>
            <person name="Kuniyasu M."/>
            <person name="Ushijima N."/>
            <person name="Kawano K."/>
            <person name="Kobayashi E."/>
            <person name="Shiratori Y."/>
            <person name="Masuda Y."/>
            <person name="Senoo K."/>
        </authorList>
    </citation>
    <scope>NUCLEOTIDE SEQUENCE [LARGE SCALE GENOMIC DNA]</scope>
    <source>
        <strain evidence="3">W79</strain>
    </source>
</reference>
<keyword evidence="1" id="KW-0472">Membrane</keyword>
<feature type="transmembrane region" description="Helical" evidence="1">
    <location>
        <begin position="382"/>
        <end position="406"/>
    </location>
</feature>
<evidence type="ECO:0000313" key="2">
    <source>
        <dbReference type="EMBL" id="BDU71342.1"/>
    </source>
</evidence>
<feature type="transmembrane region" description="Helical" evidence="1">
    <location>
        <begin position="91"/>
        <end position="112"/>
    </location>
</feature>
<gene>
    <name evidence="2" type="ORF">METEAL_05160</name>
</gene>
<name>A0AA48GP00_9BACT</name>
<proteinExistence type="predicted"/>
<dbReference type="EMBL" id="AP027080">
    <property type="protein sequence ID" value="BDU71342.1"/>
    <property type="molecule type" value="Genomic_DNA"/>
</dbReference>
<accession>A0AA48GP00</accession>
<dbReference type="AlphaFoldDB" id="A0AA48GP00"/>
<dbReference type="Proteomes" id="UP001238179">
    <property type="component" value="Chromosome"/>
</dbReference>